<dbReference type="Gene3D" id="3.90.190.10">
    <property type="entry name" value="Protein tyrosine phosphatase superfamily"/>
    <property type="match status" value="1"/>
</dbReference>
<feature type="region of interest" description="Disordered" evidence="1">
    <location>
        <begin position="564"/>
        <end position="589"/>
    </location>
</feature>
<comment type="caution">
    <text evidence="3">The sequence shown here is derived from an EMBL/GenBank/DDBJ whole genome shotgun (WGS) entry which is preliminary data.</text>
</comment>
<accession>A0AAW1Q8G9</accession>
<dbReference type="PROSITE" id="PS50056">
    <property type="entry name" value="TYR_PHOSPHATASE_2"/>
    <property type="match status" value="1"/>
</dbReference>
<feature type="region of interest" description="Disordered" evidence="1">
    <location>
        <begin position="635"/>
        <end position="675"/>
    </location>
</feature>
<dbReference type="InterPro" id="IPR016130">
    <property type="entry name" value="Tyr_Pase_AS"/>
</dbReference>
<gene>
    <name evidence="3" type="ORF">WJX72_008938</name>
</gene>
<feature type="compositionally biased region" description="Polar residues" evidence="1">
    <location>
        <begin position="313"/>
        <end position="329"/>
    </location>
</feature>
<dbReference type="InterPro" id="IPR029021">
    <property type="entry name" value="Prot-tyrosine_phosphatase-like"/>
</dbReference>
<dbReference type="SUPFAM" id="SSF52799">
    <property type="entry name" value="(Phosphotyrosine protein) phosphatases II"/>
    <property type="match status" value="1"/>
</dbReference>
<dbReference type="Proteomes" id="UP001489004">
    <property type="component" value="Unassembled WGS sequence"/>
</dbReference>
<feature type="region of interest" description="Disordered" evidence="1">
    <location>
        <begin position="1"/>
        <end position="27"/>
    </location>
</feature>
<dbReference type="CDD" id="cd14502">
    <property type="entry name" value="RNA_5'-triphosphatase"/>
    <property type="match status" value="1"/>
</dbReference>
<feature type="compositionally biased region" description="Low complexity" evidence="1">
    <location>
        <begin position="291"/>
        <end position="312"/>
    </location>
</feature>
<evidence type="ECO:0000259" key="2">
    <source>
        <dbReference type="PROSITE" id="PS50056"/>
    </source>
</evidence>
<feature type="region of interest" description="Disordered" evidence="1">
    <location>
        <begin position="801"/>
        <end position="843"/>
    </location>
</feature>
<reference evidence="3 4" key="1">
    <citation type="journal article" date="2024" name="Nat. Commun.">
        <title>Phylogenomics reveals the evolutionary origins of lichenization in chlorophyte algae.</title>
        <authorList>
            <person name="Puginier C."/>
            <person name="Libourel C."/>
            <person name="Otte J."/>
            <person name="Skaloud P."/>
            <person name="Haon M."/>
            <person name="Grisel S."/>
            <person name="Petersen M."/>
            <person name="Berrin J.G."/>
            <person name="Delaux P.M."/>
            <person name="Dal Grande F."/>
            <person name="Keller J."/>
        </authorList>
    </citation>
    <scope>NUCLEOTIDE SEQUENCE [LARGE SCALE GENOMIC DNA]</scope>
    <source>
        <strain evidence="3 4">SAG 2043</strain>
    </source>
</reference>
<feature type="domain" description="Tyrosine specific protein phosphatases" evidence="2">
    <location>
        <begin position="130"/>
        <end position="197"/>
    </location>
</feature>
<feature type="region of interest" description="Disordered" evidence="1">
    <location>
        <begin position="196"/>
        <end position="245"/>
    </location>
</feature>
<feature type="region of interest" description="Disordered" evidence="1">
    <location>
        <begin position="709"/>
        <end position="741"/>
    </location>
</feature>
<dbReference type="Pfam" id="PF00782">
    <property type="entry name" value="DSPc"/>
    <property type="match status" value="1"/>
</dbReference>
<feature type="compositionally biased region" description="Polar residues" evidence="1">
    <location>
        <begin position="14"/>
        <end position="27"/>
    </location>
</feature>
<dbReference type="InterPro" id="IPR000340">
    <property type="entry name" value="Dual-sp_phosphatase_cat-dom"/>
</dbReference>
<name>A0AAW1Q8G9_9CHLO</name>
<organism evidence="3 4">
    <name type="scientific">[Myrmecia] bisecta</name>
    <dbReference type="NCBI Taxonomy" id="41462"/>
    <lineage>
        <taxon>Eukaryota</taxon>
        <taxon>Viridiplantae</taxon>
        <taxon>Chlorophyta</taxon>
        <taxon>core chlorophytes</taxon>
        <taxon>Trebouxiophyceae</taxon>
        <taxon>Trebouxiales</taxon>
        <taxon>Trebouxiaceae</taxon>
        <taxon>Myrmecia</taxon>
    </lineage>
</organism>
<dbReference type="GO" id="GO:0016787">
    <property type="term" value="F:hydrolase activity"/>
    <property type="evidence" value="ECO:0007669"/>
    <property type="project" value="UniProtKB-ARBA"/>
</dbReference>
<dbReference type="PANTHER" id="PTHR38019">
    <property type="entry name" value="KDA ANTIGEN P200, PUTATIVE-RELATED"/>
    <property type="match status" value="1"/>
</dbReference>
<dbReference type="AlphaFoldDB" id="A0AAW1Q8G9"/>
<feature type="region of interest" description="Disordered" evidence="1">
    <location>
        <begin position="286"/>
        <end position="329"/>
    </location>
</feature>
<protein>
    <recommendedName>
        <fullName evidence="2">Tyrosine specific protein phosphatases domain-containing protein</fullName>
    </recommendedName>
</protein>
<dbReference type="EMBL" id="JALJOR010000005">
    <property type="protein sequence ID" value="KAK9817058.1"/>
    <property type="molecule type" value="Genomic_DNA"/>
</dbReference>
<keyword evidence="4" id="KW-1185">Reference proteome</keyword>
<sequence length="975" mass="110138">MPHDQALGPDPSADQESASTSGPNHTPTVLQKLAKWGHYKSYGNPVQPTRFIPCKTPLSVSILQNWTLAEEPTYSLTVPQLLKEQQQQGRTVGLILDLSNHDCLYSEDLAASGVRYTHVHLVAKMFPEHKSIVKVVEIAQAFWAKHPDEYVAIHCAYGFNRTGFVVCSYLIEACNMTAEQALDSFSAARPPGVKHEKFRDELRRRYSTPDSGSSDAVSYDTDADIDLGGSPGPGNPLGESSHESRASCGTLYSDFAGVAEHLEKQAPGRGLPDGRHLNGLQVHEVPAEPDSLSPSSRGPLSPSLSIGSRRSLQPSLSLGRTQSEVNNESLGFDEREALQSMATEGSHARHHSSLARITSGDEAELQEYASAAQRPAAPASAATTPFAEIAQRMSAEWQRGVEEAEAARAAAASGSGGPGLPIITASDAASVFANITASGDVGSGSRMPFGENARQPYVWLEDLQKAKAESLRGDRVKITIADIIDRANDPKASGSLEPTSPRSVEACLRLGLEPAELRYRSLESFQKENQLEELAQLAFKHCETIRQERLQSLLEERKHVIEEEERNGGKNKLAGMAGGGGGHKHNPREVTGDMVEKEAKRLEVMKRRQERELGQMVAYEVMRKEMQDRAEAKLRQMEARTEEQKRAKAAADEEWRKQQRERELQRLKDEEEREKEVKAIEAARYEKEIKLAQQEAEEEKKRRKQAYLREQERFEKAEQARRETDRILKEQQMEVDRKKADMVRRDVEREVVKARQQAEAEKRNTEMRLKAEARITAALESNKSILVKRRDDFDHKQALNEERRREKEEIRKKEDEAKRQREVEKEEQRKMAYSEAQRREEHRVSEILRKQHEKDDKLNILHEQRERVNQRRALEKKLNLDVKREKVEAMKRRDTYERNQLLCKIQGETEKAHSLLEQRSSLQEQRKMANMDASFQRQKLLVAMEKLQTTKNWGAISAPNGGVSIDAMLKPGTAH</sequence>
<dbReference type="PROSITE" id="PS00383">
    <property type="entry name" value="TYR_PHOSPHATASE_1"/>
    <property type="match status" value="1"/>
</dbReference>
<evidence type="ECO:0000256" key="1">
    <source>
        <dbReference type="SAM" id="MobiDB-lite"/>
    </source>
</evidence>
<proteinExistence type="predicted"/>
<dbReference type="PANTHER" id="PTHR38019:SF1">
    <property type="entry name" value="N-ACETYLTRANSFERASE DOMAIN-CONTAINING PROTEIN"/>
    <property type="match status" value="1"/>
</dbReference>
<evidence type="ECO:0000313" key="4">
    <source>
        <dbReference type="Proteomes" id="UP001489004"/>
    </source>
</evidence>
<evidence type="ECO:0000313" key="3">
    <source>
        <dbReference type="EMBL" id="KAK9817058.1"/>
    </source>
</evidence>
<dbReference type="InterPro" id="IPR000387">
    <property type="entry name" value="Tyr_Pase_dom"/>
</dbReference>